<evidence type="ECO:0000313" key="2">
    <source>
        <dbReference type="Proteomes" id="UP000583556"/>
    </source>
</evidence>
<accession>A0A7Y0GB44</accession>
<protein>
    <submittedName>
        <fullName evidence="1">Uncharacterized protein</fullName>
    </submittedName>
</protein>
<sequence>MAVGWIVEEDCRAQLLERFPPRYARTVAHHVTRHVEGSTESPLPPRIGNARVVGRSDDGQGCEALVVALDGSTTRTDGGTWHITWSLAEGRSAREANDVIARLGWESLDGGPLRLAPAAW</sequence>
<keyword evidence="2" id="KW-1185">Reference proteome</keyword>
<name>A0A7Y0GB44_9SPHN</name>
<dbReference type="AlphaFoldDB" id="A0A7Y0GB44"/>
<comment type="caution">
    <text evidence="1">The sequence shown here is derived from an EMBL/GenBank/DDBJ whole genome shotgun (WGS) entry which is preliminary data.</text>
</comment>
<proteinExistence type="predicted"/>
<reference evidence="1 2" key="1">
    <citation type="submission" date="2020-04" db="EMBL/GenBank/DDBJ databases">
        <title>Novosphingobium sp. TW-4 isolated from soil.</title>
        <authorList>
            <person name="Dahal R.H."/>
            <person name="Chaudhary D.K."/>
        </authorList>
    </citation>
    <scope>NUCLEOTIDE SEQUENCE [LARGE SCALE GENOMIC DNA]</scope>
    <source>
        <strain evidence="1 2">TW-4</strain>
    </source>
</reference>
<dbReference type="Proteomes" id="UP000583556">
    <property type="component" value="Unassembled WGS sequence"/>
</dbReference>
<evidence type="ECO:0000313" key="1">
    <source>
        <dbReference type="EMBL" id="NML94793.1"/>
    </source>
</evidence>
<dbReference type="RefSeq" id="WP_169494078.1">
    <property type="nucleotide sequence ID" value="NZ_JABBGM010000006.1"/>
</dbReference>
<organism evidence="1 2">
    <name type="scientific">Novosphingobium olei</name>
    <dbReference type="NCBI Taxonomy" id="2728851"/>
    <lineage>
        <taxon>Bacteria</taxon>
        <taxon>Pseudomonadati</taxon>
        <taxon>Pseudomonadota</taxon>
        <taxon>Alphaproteobacteria</taxon>
        <taxon>Sphingomonadales</taxon>
        <taxon>Sphingomonadaceae</taxon>
        <taxon>Novosphingobium</taxon>
    </lineage>
</organism>
<gene>
    <name evidence="1" type="ORF">HHL27_14055</name>
</gene>
<dbReference type="EMBL" id="JABBGM010000006">
    <property type="protein sequence ID" value="NML94793.1"/>
    <property type="molecule type" value="Genomic_DNA"/>
</dbReference>